<reference evidence="2 3" key="1">
    <citation type="submission" date="2019-06" db="EMBL/GenBank/DDBJ databases">
        <title>Tsukamurella conjunctivitidis sp. nov., Tsukamurella assacharolytica sp. nov. and Tsukamurella sputae sp. nov. isolated from patients with conjunctivitis, bacteraemia (lymphoma) and respiratory infection (sputum) in Hong Kong.</title>
        <authorList>
            <person name="Teng J.L.L."/>
            <person name="Lee H.H."/>
            <person name="Fong J.Y.H."/>
            <person name="Fok K.M.N."/>
            <person name="Lau S.K.P."/>
            <person name="Woo P.C.Y."/>
        </authorList>
    </citation>
    <scope>NUCLEOTIDE SEQUENCE [LARGE SCALE GENOMIC DNA]</scope>
    <source>
        <strain evidence="2 3">HKU72</strain>
    </source>
</reference>
<protein>
    <submittedName>
        <fullName evidence="2">Uncharacterized protein</fullName>
    </submittedName>
</protein>
<organism evidence="2 3">
    <name type="scientific">Tsukamurella conjunctivitidis</name>
    <dbReference type="NCBI Taxonomy" id="2592068"/>
    <lineage>
        <taxon>Bacteria</taxon>
        <taxon>Bacillati</taxon>
        <taxon>Actinomycetota</taxon>
        <taxon>Actinomycetes</taxon>
        <taxon>Mycobacteriales</taxon>
        <taxon>Tsukamurellaceae</taxon>
        <taxon>Tsukamurella</taxon>
    </lineage>
</organism>
<sequence>MTRVYEPEADAEDQVARRLKNATARIFDALAFARGPRGELLFMPDDLRLGIAFHAARAGMDQFDDLAVIKARALPDRPGQLAGVVDWVPIDSPDDPDAPERITAVGPLPETPDLEAMNDRVPWHTDTKIEGDWS</sequence>
<dbReference type="InterPro" id="IPR021226">
    <property type="entry name" value="Phage_gene29"/>
</dbReference>
<dbReference type="Proteomes" id="UP000319375">
    <property type="component" value="Unassembled WGS sequence"/>
</dbReference>
<proteinExistence type="predicted"/>
<feature type="compositionally biased region" description="Basic and acidic residues" evidence="1">
    <location>
        <begin position="117"/>
        <end position="134"/>
    </location>
</feature>
<dbReference type="OrthoDB" id="9901992at2"/>
<dbReference type="AlphaFoldDB" id="A0A5C5RWE6"/>
<keyword evidence="3" id="KW-1185">Reference proteome</keyword>
<evidence type="ECO:0000256" key="1">
    <source>
        <dbReference type="SAM" id="MobiDB-lite"/>
    </source>
</evidence>
<dbReference type="Pfam" id="PF10910">
    <property type="entry name" value="Phage_gene29"/>
    <property type="match status" value="1"/>
</dbReference>
<feature type="region of interest" description="Disordered" evidence="1">
    <location>
        <begin position="92"/>
        <end position="134"/>
    </location>
</feature>
<name>A0A5C5RWE6_9ACTN</name>
<comment type="caution">
    <text evidence="2">The sequence shown here is derived from an EMBL/GenBank/DDBJ whole genome shotgun (WGS) entry which is preliminary data.</text>
</comment>
<gene>
    <name evidence="2" type="ORF">FK530_19160</name>
</gene>
<evidence type="ECO:0000313" key="2">
    <source>
        <dbReference type="EMBL" id="TWS27337.1"/>
    </source>
</evidence>
<accession>A0A5C5RWE6</accession>
<dbReference type="EMBL" id="VIGX01000015">
    <property type="protein sequence ID" value="TWS27337.1"/>
    <property type="molecule type" value="Genomic_DNA"/>
</dbReference>
<evidence type="ECO:0000313" key="3">
    <source>
        <dbReference type="Proteomes" id="UP000319375"/>
    </source>
</evidence>